<comment type="subcellular location">
    <subcellularLocation>
        <location evidence="1">Cell membrane</location>
        <topology evidence="1">Peripheral membrane protein</topology>
    </subcellularLocation>
</comment>
<dbReference type="InterPro" id="IPR051612">
    <property type="entry name" value="Teichoic_Acid_Biosynth"/>
</dbReference>
<dbReference type="Pfam" id="PF00534">
    <property type="entry name" value="Glycos_transf_1"/>
    <property type="match status" value="1"/>
</dbReference>
<reference evidence="9" key="2">
    <citation type="submission" date="2011-07" db="EMBL/GenBank/DDBJ databases">
        <authorList>
            <person name="Franz C."/>
        </authorList>
    </citation>
    <scope>NUCLEOTIDE SEQUENCE</scope>
    <source>
        <strain evidence="9">Fsh4-2</strain>
    </source>
</reference>
<evidence type="ECO:0000256" key="5">
    <source>
        <dbReference type="ARBA" id="ARBA00022944"/>
    </source>
</evidence>
<keyword evidence="5" id="KW-0777">Teichoic acid biosynthesis</keyword>
<keyword evidence="4" id="KW-0808">Transferase</keyword>
<evidence type="ECO:0000256" key="6">
    <source>
        <dbReference type="ARBA" id="ARBA00023136"/>
    </source>
</evidence>
<dbReference type="SUPFAM" id="SSF53756">
    <property type="entry name" value="UDP-Glycosyltransferase/glycogen phosphorylase"/>
    <property type="match status" value="2"/>
</dbReference>
<dbReference type="InterPro" id="IPR007554">
    <property type="entry name" value="Glycerophosphate_synth"/>
</dbReference>
<comment type="similarity">
    <text evidence="2">Belongs to the CDP-glycerol glycerophosphotransferase family.</text>
</comment>
<evidence type="ECO:0000259" key="7">
    <source>
        <dbReference type="Pfam" id="PF00534"/>
    </source>
</evidence>
<dbReference type="Pfam" id="PF04464">
    <property type="entry name" value="Glyphos_transf"/>
    <property type="match status" value="1"/>
</dbReference>
<keyword evidence="3" id="KW-1003">Cell membrane</keyword>
<evidence type="ECO:0000256" key="3">
    <source>
        <dbReference type="ARBA" id="ARBA00022475"/>
    </source>
</evidence>
<dbReference type="PANTHER" id="PTHR37316:SF3">
    <property type="entry name" value="TEICHOIC ACID GLYCEROL-PHOSPHATE TRANSFERASE"/>
    <property type="match status" value="1"/>
</dbReference>
<dbReference type="GO" id="GO:0005886">
    <property type="term" value="C:plasma membrane"/>
    <property type="evidence" value="ECO:0007669"/>
    <property type="project" value="UniProtKB-SubCell"/>
</dbReference>
<dbReference type="Gene3D" id="3.40.50.2000">
    <property type="entry name" value="Glycogen Phosphorylase B"/>
    <property type="match status" value="1"/>
</dbReference>
<dbReference type="InterPro" id="IPR043148">
    <property type="entry name" value="TagF_C"/>
</dbReference>
<reference evidence="9" key="1">
    <citation type="journal article" date="2011" name="J. Bacteriol.">
        <title>Genome Sequence of Weissella thailandensis fsh4-2.</title>
        <authorList>
            <person name="Benomar N."/>
            <person name="Abriouel H."/>
            <person name="Lee H."/>
            <person name="Cho G.S."/>
            <person name="Huch M."/>
            <person name="Pulido R.P."/>
            <person name="Holzapfel W.H."/>
            <person name="Galvez A."/>
            <person name="Franz C.M."/>
        </authorList>
    </citation>
    <scope>NUCLEOTIDE SEQUENCE</scope>
    <source>
        <strain evidence="9">Fsh4-2</strain>
    </source>
</reference>
<dbReference type="EMBL" id="HE575150">
    <property type="protein sequence ID" value="CCC56535.1"/>
    <property type="molecule type" value="Genomic_DNA"/>
</dbReference>
<evidence type="ECO:0000259" key="8">
    <source>
        <dbReference type="Pfam" id="PF13457"/>
    </source>
</evidence>
<dbReference type="InterPro" id="IPR043149">
    <property type="entry name" value="TagF_N"/>
</dbReference>
<protein>
    <submittedName>
        <fullName evidence="9">Putative teichoic acid biosynthesis protein</fullName>
    </submittedName>
</protein>
<evidence type="ECO:0000256" key="4">
    <source>
        <dbReference type="ARBA" id="ARBA00022679"/>
    </source>
</evidence>
<feature type="domain" description="Glycosyl transferase family 1" evidence="7">
    <location>
        <begin position="1170"/>
        <end position="1321"/>
    </location>
</feature>
<accession>G0UFL6</accession>
<dbReference type="GO" id="GO:0016757">
    <property type="term" value="F:glycosyltransferase activity"/>
    <property type="evidence" value="ECO:0007669"/>
    <property type="project" value="InterPro"/>
</dbReference>
<evidence type="ECO:0000256" key="1">
    <source>
        <dbReference type="ARBA" id="ARBA00004202"/>
    </source>
</evidence>
<organism evidence="9">
    <name type="scientific">Weissella thailandensis fsh4-2</name>
    <dbReference type="NCBI Taxonomy" id="1056112"/>
    <lineage>
        <taxon>Bacteria</taxon>
        <taxon>Bacillati</taxon>
        <taxon>Bacillota</taxon>
        <taxon>Bacilli</taxon>
        <taxon>Lactobacillales</taxon>
        <taxon>Lactobacillaceae</taxon>
        <taxon>Weissella</taxon>
    </lineage>
</organism>
<dbReference type="Gene3D" id="3.40.50.12580">
    <property type="match status" value="1"/>
</dbReference>
<feature type="domain" description="GW" evidence="8">
    <location>
        <begin position="689"/>
        <end position="722"/>
    </location>
</feature>
<dbReference type="Pfam" id="PF13457">
    <property type="entry name" value="GW"/>
    <property type="match status" value="2"/>
</dbReference>
<feature type="domain" description="GW" evidence="8">
    <location>
        <begin position="734"/>
        <end position="808"/>
    </location>
</feature>
<dbReference type="PANTHER" id="PTHR37316">
    <property type="entry name" value="TEICHOIC ACID GLYCEROL-PHOSPHATE PRIMASE"/>
    <property type="match status" value="1"/>
</dbReference>
<dbReference type="InterPro" id="IPR025987">
    <property type="entry name" value="GW_dom"/>
</dbReference>
<dbReference type="Gene3D" id="3.40.50.11820">
    <property type="match status" value="1"/>
</dbReference>
<gene>
    <name evidence="9" type="ORF">WT2_00535</name>
</gene>
<evidence type="ECO:0000256" key="2">
    <source>
        <dbReference type="ARBA" id="ARBA00010488"/>
    </source>
</evidence>
<proteinExistence type="inferred from homology"/>
<evidence type="ECO:0000313" key="9">
    <source>
        <dbReference type="EMBL" id="CCC56535.1"/>
    </source>
</evidence>
<dbReference type="InterPro" id="IPR001296">
    <property type="entry name" value="Glyco_trans_1"/>
</dbReference>
<dbReference type="GO" id="GO:0019350">
    <property type="term" value="P:teichoic acid biosynthetic process"/>
    <property type="evidence" value="ECO:0007669"/>
    <property type="project" value="UniProtKB-KW"/>
</dbReference>
<keyword evidence="6" id="KW-0472">Membrane</keyword>
<name>G0UFL6_9LACO</name>
<dbReference type="GO" id="GO:0047355">
    <property type="term" value="F:CDP-glycerol glycerophosphotransferase activity"/>
    <property type="evidence" value="ECO:0007669"/>
    <property type="project" value="InterPro"/>
</dbReference>
<sequence>MAFEMDLKKKVKRVAHISEVAMTYRYSDLKKTREYYIRHYDQATVDDQVVLYETRDGQSMTDSPLAIFRYLSSHAQYQHLQHVWVVTDDSQENLAKMVANISTDMRSKIIWVKRNTIAYAKWLLKAKFLVTNSTFQSFWHKKPDQVYLNTWHGTPLKYMGYDIPGSKTSLKNVQRNLLMANYIISPNAHTSHVFLDRYKLNGLYQGEVLEGGYPRIDLTYAHEQKNTLAYLQQSGVQLDVTQQIVMYTPTWKGTSITNPSGSINQIYEEIKQLKQLNPDKNILVKVHPYAYPLAKRHEGLRPYLVPDEMDANLILGITDILITDYSSIFFDYLVTDKPVIFYAWDHELYSSYRGMYFDDNELPGPILDDIETVGRALQHADQINEQYRGKYQQLKEKIVSYDDGQVTARIVQTVFNQQSVPGIKYVRASGLDKTKLLIYPGGMGNNGITTSAINLSHNIDYDKYDVTYLLWDNDNEEIINNVAQLDEHVRIMYRFGVTALTRPEHRQDRYISEHGIKQWSDTNIPKAGYKREADRLFNSVQFDTLIDFSGYSFNGSKLFAVMSRKQLVVYQHNDLFIDSQKVINGEKVHAKKLGALFTLYQVFDKIVSVSDTLKQINEKKLAKYVRPEQMAAVPNSLTLPTAADEQMHDLPVIEDYQAAAIMRVQDTEMYMSLADITQDSYIMKTVNEDDYIRVLGRARINQQTFYKLAINDLPSGWVIAKTIDVHEVNELLYQEPVHQIGWVYNNKRRLFQTPYLKGNDANDVIGQAKWLNHTFVKIVAQAETGDGRYYQVQLPKNRQLAWLKASSVLPMQSSSKFALYQWLWNRLSNKVTEQVYNVGVKQLFTVDHEVVLTNQPLGLSKRGIKRRHLQTVNKPYLATAFAKTMTGNYFRVKVGQKQWWIAEQDMNKQSIDMLLTNNYRINLSDYLNIPVSQALIFNQTSEQMIRLQFNTVPDDLVIVAGYRTVQLVDNHQPVYQLYSEKFDESVMVPVNEVFVLDTTHFDDTYAVSHDTIVDYQAMLLSQESQQITVKDHVVELARVWNWQTESFVICGQLDNQYGWFDESVLTDGYMKPLSVQENILPDEQSGVKLVADVLPIDDIQPVDQINKPWITRKVSVWDGDKHYTQLTRQNGQTILLTETGDAVLAADTQHAVSDSLLYQNGRQWATYNHFVFTAVGRLSPEKNQTMLLDAFAKVYAKHPEAELIIIGDGVSRDELENKAVQLGIANVVLFTGQVDNPSDYLVLADVFIHPSLYEGQPMVLLEALMQQRLIVATNIAANVGVIGNQEYGLVTQDVTAASFAQVMLFTMENQTKLENFDINVYQAQARQAFNAILK</sequence>